<feature type="region of interest" description="Disordered" evidence="1">
    <location>
        <begin position="89"/>
        <end position="123"/>
    </location>
</feature>
<feature type="signal peptide" evidence="2">
    <location>
        <begin position="1"/>
        <end position="28"/>
    </location>
</feature>
<dbReference type="AlphaFoldDB" id="A0A918TM39"/>
<evidence type="ECO:0000313" key="4">
    <source>
        <dbReference type="Proteomes" id="UP000646244"/>
    </source>
</evidence>
<dbReference type="SUPFAM" id="SSF50494">
    <property type="entry name" value="Trypsin-like serine proteases"/>
    <property type="match status" value="1"/>
</dbReference>
<reference evidence="3" key="2">
    <citation type="submission" date="2020-09" db="EMBL/GenBank/DDBJ databases">
        <authorList>
            <person name="Sun Q."/>
            <person name="Ohkuma M."/>
        </authorList>
    </citation>
    <scope>NUCLEOTIDE SEQUENCE</scope>
    <source>
        <strain evidence="3">JCM 4633</strain>
    </source>
</reference>
<feature type="chain" id="PRO_5037356108" description="Peptidase S1 domain-containing protein" evidence="2">
    <location>
        <begin position="29"/>
        <end position="639"/>
    </location>
</feature>
<protein>
    <recommendedName>
        <fullName evidence="5">Peptidase S1 domain-containing protein</fullName>
    </recommendedName>
</protein>
<proteinExistence type="predicted"/>
<evidence type="ECO:0000313" key="3">
    <source>
        <dbReference type="EMBL" id="GHC53853.1"/>
    </source>
</evidence>
<organism evidence="3 4">
    <name type="scientific">Streptomyces cinnamoneus</name>
    <name type="common">Streptoverticillium cinnamoneum</name>
    <dbReference type="NCBI Taxonomy" id="53446"/>
    <lineage>
        <taxon>Bacteria</taxon>
        <taxon>Bacillati</taxon>
        <taxon>Actinomycetota</taxon>
        <taxon>Actinomycetes</taxon>
        <taxon>Kitasatosporales</taxon>
        <taxon>Streptomycetaceae</taxon>
        <taxon>Streptomyces</taxon>
        <taxon>Streptomyces cinnamoneus group</taxon>
    </lineage>
</organism>
<dbReference type="InterPro" id="IPR043504">
    <property type="entry name" value="Peptidase_S1_PA_chymotrypsin"/>
</dbReference>
<dbReference type="Gene3D" id="2.40.10.10">
    <property type="entry name" value="Trypsin-like serine proteases"/>
    <property type="match status" value="2"/>
</dbReference>
<dbReference type="InterPro" id="IPR018114">
    <property type="entry name" value="TRYPSIN_HIS"/>
</dbReference>
<feature type="compositionally biased region" description="Low complexity" evidence="1">
    <location>
        <begin position="28"/>
        <end position="73"/>
    </location>
</feature>
<reference evidence="3" key="1">
    <citation type="journal article" date="2014" name="Int. J. Syst. Evol. Microbiol.">
        <title>Complete genome sequence of Corynebacterium casei LMG S-19264T (=DSM 44701T), isolated from a smear-ripened cheese.</title>
        <authorList>
            <consortium name="US DOE Joint Genome Institute (JGI-PGF)"/>
            <person name="Walter F."/>
            <person name="Albersmeier A."/>
            <person name="Kalinowski J."/>
            <person name="Ruckert C."/>
        </authorList>
    </citation>
    <scope>NUCLEOTIDE SEQUENCE</scope>
    <source>
        <strain evidence="3">JCM 4633</strain>
    </source>
</reference>
<evidence type="ECO:0000256" key="1">
    <source>
        <dbReference type="SAM" id="MobiDB-lite"/>
    </source>
</evidence>
<evidence type="ECO:0000256" key="2">
    <source>
        <dbReference type="SAM" id="SignalP"/>
    </source>
</evidence>
<sequence>MRTSRMRCLVTAVTFGSVLALGSGAAAAAAGPSTSPTPAKPGTPTKPGQPGAPTAPGTPAPSGTPTSSGNSGSWSVDDALRFWTPERVASATDPSGRAMPPGGKPAAPKPTPRGLAQNKGDVSTSFPGIKSVGMLFAVDKDMRSHFCSASSVESSNRNLMLTAGHCTNSKAVFVPAYDPAKSLKEQPYGIWPVDEWFVDKRYEKNSMKAESDLDFAFARVKSGDGRNLQDVAGANSLARTPGFTNDVTVIGYPSVGHNPQDLPVQCATRTGPLPGFNQMRIDCAGMWGGVSGGPWFSKLDGNGTGQIIGNVGGFNGGGPDVPGSDPMYNRISYSPMYGDRFFQLYDDAQNGRHTDAGPYQQPQPPYSLGGAERWQQARLTASGDFTGDGRSDLFVVWNDGSATLHTAGARKDGESGDATFTTEYKIAGAGSVWKYARAISGGRFTADGSDGLLARWSDGEFTQYTHVDHTGAHDEKMLAKPKNGIWENAKLITSGRYTANALRDDLLVVWTNGSVSLFSDLGSNGIGKETQLRKAGATWTHAEQIGAGEFTGKQTGDLMVRWSDGEATIYPGVDTAGFHDEINVRPAKSVWKNAQLVTVGAYAGNTVPNDVLIRWSDGNVSYYRDVDAAGTHDQIQLVG</sequence>
<accession>A0A918TM39</accession>
<dbReference type="EMBL" id="BMVB01000009">
    <property type="protein sequence ID" value="GHC53853.1"/>
    <property type="molecule type" value="Genomic_DNA"/>
</dbReference>
<evidence type="ECO:0008006" key="5">
    <source>
        <dbReference type="Google" id="ProtNLM"/>
    </source>
</evidence>
<dbReference type="InterPro" id="IPR009003">
    <property type="entry name" value="Peptidase_S1_PA"/>
</dbReference>
<dbReference type="RefSeq" id="WP_190110520.1">
    <property type="nucleotide sequence ID" value="NZ_BMVB01000009.1"/>
</dbReference>
<feature type="region of interest" description="Disordered" evidence="1">
    <location>
        <begin position="28"/>
        <end position="76"/>
    </location>
</feature>
<keyword evidence="2" id="KW-0732">Signal</keyword>
<dbReference type="Proteomes" id="UP000646244">
    <property type="component" value="Unassembled WGS sequence"/>
</dbReference>
<dbReference type="GO" id="GO:0004252">
    <property type="term" value="F:serine-type endopeptidase activity"/>
    <property type="evidence" value="ECO:0007669"/>
    <property type="project" value="InterPro"/>
</dbReference>
<gene>
    <name evidence="3" type="ORF">GCM10010507_32680</name>
</gene>
<comment type="caution">
    <text evidence="3">The sequence shown here is derived from an EMBL/GenBank/DDBJ whole genome shotgun (WGS) entry which is preliminary data.</text>
</comment>
<name>A0A918TM39_STRCJ</name>
<dbReference type="PROSITE" id="PS00134">
    <property type="entry name" value="TRYPSIN_HIS"/>
    <property type="match status" value="1"/>
</dbReference>
<dbReference type="GO" id="GO:0006508">
    <property type="term" value="P:proteolysis"/>
    <property type="evidence" value="ECO:0007669"/>
    <property type="project" value="InterPro"/>
</dbReference>